<dbReference type="Pfam" id="PF13742">
    <property type="entry name" value="tRNA_anti_2"/>
    <property type="match status" value="1"/>
</dbReference>
<protein>
    <recommendedName>
        <fullName evidence="8">OB-fold nucleic acid binding domain-containing protein</fullName>
    </recommendedName>
</protein>
<evidence type="ECO:0000256" key="2">
    <source>
        <dbReference type="ARBA" id="ARBA00022722"/>
    </source>
</evidence>
<dbReference type="NCBIfam" id="TIGR00237">
    <property type="entry name" value="xseA"/>
    <property type="match status" value="1"/>
</dbReference>
<keyword evidence="1" id="KW-0963">Cytoplasm</keyword>
<keyword evidence="4" id="KW-0269">Exonuclease</keyword>
<keyword evidence="3" id="KW-0378">Hydrolase</keyword>
<dbReference type="InterPro" id="IPR025824">
    <property type="entry name" value="OB-fold_nuc-bd_dom"/>
</dbReference>
<sequence>MAVYSVGQITAYLKNSLESDYLLQDLWIIGEISNLSKSAAGHFYFTLKDRDTQIRCVMFRPAYGGQDLANGASVYTHGRISIYEVRGDLQLYVDLVQPEGVGERYLELELLRTRLESEGLFLQSRKRSIPEFPQKIGVITSPFGSVWHDIKNVIQRRFPTIELTLAAVPVQGE</sequence>
<gene>
    <name evidence="7" type="ORF">METZ01_LOCUS218749</name>
</gene>
<dbReference type="GO" id="GO:0006308">
    <property type="term" value="P:DNA catabolic process"/>
    <property type="evidence" value="ECO:0007669"/>
    <property type="project" value="InterPro"/>
</dbReference>
<dbReference type="InterPro" id="IPR003753">
    <property type="entry name" value="Exonuc_VII_L"/>
</dbReference>
<dbReference type="GO" id="GO:0003676">
    <property type="term" value="F:nucleic acid binding"/>
    <property type="evidence" value="ECO:0007669"/>
    <property type="project" value="InterPro"/>
</dbReference>
<dbReference type="AlphaFoldDB" id="A0A382FTJ4"/>
<dbReference type="CDD" id="cd04489">
    <property type="entry name" value="ExoVII_LU_OBF"/>
    <property type="match status" value="1"/>
</dbReference>
<evidence type="ECO:0000256" key="3">
    <source>
        <dbReference type="ARBA" id="ARBA00022801"/>
    </source>
</evidence>
<feature type="non-terminal residue" evidence="7">
    <location>
        <position position="173"/>
    </location>
</feature>
<organism evidence="7">
    <name type="scientific">marine metagenome</name>
    <dbReference type="NCBI Taxonomy" id="408172"/>
    <lineage>
        <taxon>unclassified sequences</taxon>
        <taxon>metagenomes</taxon>
        <taxon>ecological metagenomes</taxon>
    </lineage>
</organism>
<accession>A0A382FTJ4</accession>
<evidence type="ECO:0000256" key="4">
    <source>
        <dbReference type="ARBA" id="ARBA00022839"/>
    </source>
</evidence>
<evidence type="ECO:0000259" key="6">
    <source>
        <dbReference type="Pfam" id="PF13742"/>
    </source>
</evidence>
<dbReference type="InterPro" id="IPR020579">
    <property type="entry name" value="Exonuc_VII_lsu_C"/>
</dbReference>
<dbReference type="EMBL" id="UINC01051573">
    <property type="protein sequence ID" value="SVB65895.1"/>
    <property type="molecule type" value="Genomic_DNA"/>
</dbReference>
<feature type="domain" description="OB-fold nucleic acid binding" evidence="6">
    <location>
        <begin position="4"/>
        <end position="96"/>
    </location>
</feature>
<evidence type="ECO:0000259" key="5">
    <source>
        <dbReference type="Pfam" id="PF02601"/>
    </source>
</evidence>
<dbReference type="GO" id="GO:0009318">
    <property type="term" value="C:exodeoxyribonuclease VII complex"/>
    <property type="evidence" value="ECO:0007669"/>
    <property type="project" value="InterPro"/>
</dbReference>
<dbReference type="GO" id="GO:0008855">
    <property type="term" value="F:exodeoxyribonuclease VII activity"/>
    <property type="evidence" value="ECO:0007669"/>
    <property type="project" value="InterPro"/>
</dbReference>
<proteinExistence type="predicted"/>
<feature type="domain" description="Exonuclease VII large subunit C-terminal" evidence="5">
    <location>
        <begin position="120"/>
        <end position="173"/>
    </location>
</feature>
<evidence type="ECO:0000313" key="7">
    <source>
        <dbReference type="EMBL" id="SVB65895.1"/>
    </source>
</evidence>
<evidence type="ECO:0008006" key="8">
    <source>
        <dbReference type="Google" id="ProtNLM"/>
    </source>
</evidence>
<evidence type="ECO:0000256" key="1">
    <source>
        <dbReference type="ARBA" id="ARBA00022490"/>
    </source>
</evidence>
<keyword evidence="2" id="KW-0540">Nuclease</keyword>
<name>A0A382FTJ4_9ZZZZ</name>
<dbReference type="PANTHER" id="PTHR30008:SF0">
    <property type="entry name" value="EXODEOXYRIBONUCLEASE 7 LARGE SUBUNIT"/>
    <property type="match status" value="1"/>
</dbReference>
<reference evidence="7" key="1">
    <citation type="submission" date="2018-05" db="EMBL/GenBank/DDBJ databases">
        <authorList>
            <person name="Lanie J.A."/>
            <person name="Ng W.-L."/>
            <person name="Kazmierczak K.M."/>
            <person name="Andrzejewski T.M."/>
            <person name="Davidsen T.M."/>
            <person name="Wayne K.J."/>
            <person name="Tettelin H."/>
            <person name="Glass J.I."/>
            <person name="Rusch D."/>
            <person name="Podicherti R."/>
            <person name="Tsui H.-C.T."/>
            <person name="Winkler M.E."/>
        </authorList>
    </citation>
    <scope>NUCLEOTIDE SEQUENCE</scope>
</reference>
<dbReference type="PANTHER" id="PTHR30008">
    <property type="entry name" value="EXODEOXYRIBONUCLEASE 7 LARGE SUBUNIT"/>
    <property type="match status" value="1"/>
</dbReference>
<dbReference type="Pfam" id="PF02601">
    <property type="entry name" value="Exonuc_VII_L"/>
    <property type="match status" value="1"/>
</dbReference>